<evidence type="ECO:0000259" key="16">
    <source>
        <dbReference type="Pfam" id="PF02225"/>
    </source>
</evidence>
<dbReference type="CDD" id="cd07475">
    <property type="entry name" value="Peptidases_S8_C5a_Peptidase"/>
    <property type="match status" value="1"/>
</dbReference>
<feature type="domain" description="PA" evidence="16">
    <location>
        <begin position="471"/>
        <end position="542"/>
    </location>
</feature>
<keyword evidence="13" id="KW-0812">Transmembrane</keyword>
<evidence type="ECO:0000256" key="8">
    <source>
        <dbReference type="ARBA" id="ARBA00022825"/>
    </source>
</evidence>
<feature type="chain" id="PRO_5014393331" evidence="14">
    <location>
        <begin position="32"/>
        <end position="1988"/>
    </location>
</feature>
<evidence type="ECO:0000256" key="5">
    <source>
        <dbReference type="ARBA" id="ARBA00022729"/>
    </source>
</evidence>
<organism evidence="18 19">
    <name type="scientific">Gardnerella vaginalis</name>
    <dbReference type="NCBI Taxonomy" id="2702"/>
    <lineage>
        <taxon>Bacteria</taxon>
        <taxon>Bacillati</taxon>
        <taxon>Actinomycetota</taxon>
        <taxon>Actinomycetes</taxon>
        <taxon>Bifidobacteriales</taxon>
        <taxon>Bifidobacteriaceae</taxon>
        <taxon>Gardnerella</taxon>
    </lineage>
</organism>
<dbReference type="Pfam" id="PF02225">
    <property type="entry name" value="PA"/>
    <property type="match status" value="1"/>
</dbReference>
<dbReference type="PROSITE" id="PS51892">
    <property type="entry name" value="SUBTILASE"/>
    <property type="match status" value="1"/>
</dbReference>
<protein>
    <submittedName>
        <fullName evidence="18">Serine protease</fullName>
    </submittedName>
</protein>
<dbReference type="InterPro" id="IPR046450">
    <property type="entry name" value="PA_dom_sf"/>
</dbReference>
<feature type="transmembrane region" description="Helical" evidence="13">
    <location>
        <begin position="1956"/>
        <end position="1979"/>
    </location>
</feature>
<feature type="region of interest" description="Disordered" evidence="12">
    <location>
        <begin position="832"/>
        <end position="862"/>
    </location>
</feature>
<evidence type="ECO:0000256" key="9">
    <source>
        <dbReference type="PIRSR" id="PIRSR615500-1"/>
    </source>
</evidence>
<dbReference type="InterPro" id="IPR050131">
    <property type="entry name" value="Peptidase_S8_subtilisin-like"/>
</dbReference>
<dbReference type="GO" id="GO:0004252">
    <property type="term" value="F:serine-type endopeptidase activity"/>
    <property type="evidence" value="ECO:0007669"/>
    <property type="project" value="UniProtKB-UniRule"/>
</dbReference>
<dbReference type="InterPro" id="IPR023828">
    <property type="entry name" value="Peptidase_S8_Ser-AS"/>
</dbReference>
<evidence type="ECO:0000259" key="15">
    <source>
        <dbReference type="Pfam" id="PF00082"/>
    </source>
</evidence>
<dbReference type="InterPro" id="IPR010435">
    <property type="entry name" value="C5a/SBT2-like_Fn3"/>
</dbReference>
<dbReference type="PROSITE" id="PS00136">
    <property type="entry name" value="SUBTILASE_ASP"/>
    <property type="match status" value="1"/>
</dbReference>
<dbReference type="InterPro" id="IPR022398">
    <property type="entry name" value="Peptidase_S8_His-AS"/>
</dbReference>
<feature type="compositionally biased region" description="Acidic residues" evidence="12">
    <location>
        <begin position="1274"/>
        <end position="1283"/>
    </location>
</feature>
<feature type="active site" description="Charge relay system" evidence="9 10">
    <location>
        <position position="268"/>
    </location>
</feature>
<feature type="region of interest" description="Disordered" evidence="12">
    <location>
        <begin position="1202"/>
        <end position="1243"/>
    </location>
</feature>
<comment type="similarity">
    <text evidence="1 10 11">Belongs to the peptidase S8 family.</text>
</comment>
<dbReference type="Pfam" id="PF00082">
    <property type="entry name" value="Peptidase_S8"/>
    <property type="match status" value="1"/>
</dbReference>
<feature type="compositionally biased region" description="Pro residues" evidence="12">
    <location>
        <begin position="1682"/>
        <end position="1694"/>
    </location>
</feature>
<dbReference type="CDD" id="cd02133">
    <property type="entry name" value="PA_C5a_like"/>
    <property type="match status" value="1"/>
</dbReference>
<dbReference type="Gene3D" id="3.50.30.30">
    <property type="match status" value="1"/>
</dbReference>
<evidence type="ECO:0000256" key="1">
    <source>
        <dbReference type="ARBA" id="ARBA00011073"/>
    </source>
</evidence>
<feature type="region of interest" description="Disordered" evidence="12">
    <location>
        <begin position="1258"/>
        <end position="1295"/>
    </location>
</feature>
<feature type="region of interest" description="Disordered" evidence="12">
    <location>
        <begin position="1905"/>
        <end position="1942"/>
    </location>
</feature>
<dbReference type="Gene3D" id="2.60.40.1710">
    <property type="entry name" value="Subtilisin-like superfamily"/>
    <property type="match status" value="1"/>
</dbReference>
<dbReference type="EMBL" id="MNLH01000003">
    <property type="protein sequence ID" value="PNS43242.1"/>
    <property type="molecule type" value="Genomic_DNA"/>
</dbReference>
<evidence type="ECO:0000256" key="10">
    <source>
        <dbReference type="PROSITE-ProRule" id="PRU01240"/>
    </source>
</evidence>
<dbReference type="Pfam" id="PF06280">
    <property type="entry name" value="fn3_5"/>
    <property type="match status" value="1"/>
</dbReference>
<evidence type="ECO:0000313" key="18">
    <source>
        <dbReference type="EMBL" id="PNS43242.1"/>
    </source>
</evidence>
<keyword evidence="5 14" id="KW-0732">Signal</keyword>
<dbReference type="InterPro" id="IPR036852">
    <property type="entry name" value="Peptidase_S8/S53_dom_sf"/>
</dbReference>
<dbReference type="SUPFAM" id="SSF52743">
    <property type="entry name" value="Subtilisin-like"/>
    <property type="match status" value="1"/>
</dbReference>
<dbReference type="PROSITE" id="PS00137">
    <property type="entry name" value="SUBTILASE_HIS"/>
    <property type="match status" value="1"/>
</dbReference>
<feature type="signal peptide" evidence="14">
    <location>
        <begin position="1"/>
        <end position="31"/>
    </location>
</feature>
<feature type="compositionally biased region" description="Low complexity" evidence="12">
    <location>
        <begin position="1261"/>
        <end position="1273"/>
    </location>
</feature>
<feature type="domain" description="Peptidase S8/S53" evidence="15">
    <location>
        <begin position="206"/>
        <end position="678"/>
    </location>
</feature>
<proteinExistence type="inferred from homology"/>
<dbReference type="PANTHER" id="PTHR43806:SF11">
    <property type="entry name" value="CEREVISIN-RELATED"/>
    <property type="match status" value="1"/>
</dbReference>
<evidence type="ECO:0000313" key="19">
    <source>
        <dbReference type="Proteomes" id="UP000236146"/>
    </source>
</evidence>
<evidence type="ECO:0000256" key="4">
    <source>
        <dbReference type="ARBA" id="ARBA00022670"/>
    </source>
</evidence>
<dbReference type="PANTHER" id="PTHR43806">
    <property type="entry name" value="PEPTIDASE S8"/>
    <property type="match status" value="1"/>
</dbReference>
<keyword evidence="6" id="KW-0677">Repeat</keyword>
<dbReference type="PROSITE" id="PS00138">
    <property type="entry name" value="SUBTILASE_SER"/>
    <property type="match status" value="1"/>
</dbReference>
<gene>
    <name evidence="18" type="ORF">BFS05_04165</name>
</gene>
<keyword evidence="8 10" id="KW-0720">Serine protease</keyword>
<evidence type="ECO:0000256" key="3">
    <source>
        <dbReference type="ARBA" id="ARBA00022525"/>
    </source>
</evidence>
<keyword evidence="4 10" id="KW-0645">Protease</keyword>
<dbReference type="PRINTS" id="PR00723">
    <property type="entry name" value="SUBTILISIN"/>
</dbReference>
<feature type="domain" description="C5a peptidase/Subtilisin-like protease SBT2-like Fn3-like" evidence="17">
    <location>
        <begin position="709"/>
        <end position="812"/>
    </location>
</feature>
<feature type="compositionally biased region" description="Basic and acidic residues" evidence="12">
    <location>
        <begin position="1234"/>
        <end position="1243"/>
    </location>
</feature>
<dbReference type="InterPro" id="IPR034216">
    <property type="entry name" value="C5a_Peptidase"/>
</dbReference>
<dbReference type="GO" id="GO:0016020">
    <property type="term" value="C:membrane"/>
    <property type="evidence" value="ECO:0007669"/>
    <property type="project" value="InterPro"/>
</dbReference>
<comment type="caution">
    <text evidence="18">The sequence shown here is derived from an EMBL/GenBank/DDBJ whole genome shotgun (WGS) entry which is preliminary data.</text>
</comment>
<keyword evidence="13" id="KW-1133">Transmembrane helix</keyword>
<keyword evidence="3" id="KW-0964">Secreted</keyword>
<feature type="compositionally biased region" description="Low complexity" evidence="12">
    <location>
        <begin position="1712"/>
        <end position="1722"/>
    </location>
</feature>
<dbReference type="Proteomes" id="UP000236146">
    <property type="component" value="Unassembled WGS sequence"/>
</dbReference>
<dbReference type="Gene3D" id="3.40.50.200">
    <property type="entry name" value="Peptidase S8/S53 domain"/>
    <property type="match status" value="1"/>
</dbReference>
<dbReference type="InterPro" id="IPR000209">
    <property type="entry name" value="Peptidase_S8/S53_dom"/>
</dbReference>
<feature type="compositionally biased region" description="Low complexity" evidence="12">
    <location>
        <begin position="1905"/>
        <end position="1928"/>
    </location>
</feature>
<dbReference type="InterPro" id="IPR023827">
    <property type="entry name" value="Peptidase_S8_Asp-AS"/>
</dbReference>
<name>A0A2K1SUQ7_GARVA</name>
<evidence type="ECO:0000256" key="7">
    <source>
        <dbReference type="ARBA" id="ARBA00022801"/>
    </source>
</evidence>
<evidence type="ECO:0000259" key="17">
    <source>
        <dbReference type="Pfam" id="PF06280"/>
    </source>
</evidence>
<dbReference type="SUPFAM" id="SSF52025">
    <property type="entry name" value="PA domain"/>
    <property type="match status" value="1"/>
</dbReference>
<keyword evidence="2" id="KW-0134">Cell wall</keyword>
<evidence type="ECO:0000256" key="12">
    <source>
        <dbReference type="SAM" id="MobiDB-lite"/>
    </source>
</evidence>
<sequence>MKFKRTSYLTRLAALGVAAATLIVPFGTVNAADAKNPVNIGKGVYSKDAKVSSFEKQLTSNKKTSISHNLTKDENLYVDSNKAALLEKYAIKNNSSRPTKPIAVIVTLRNQPKSPSIASEKSNKNQQNNLIAKWRKKYNMNVRRQLGYLMNCFEATIPANRMQALRHEPEVKSVEKERLYYPLENFARELQGITQAFKAANKNLDGTGMLVSIIDTGIDIKNKDMKLDPAAKTAKKLNPQPGFTDKVPAGFNYADETSDVKDTHAEQHGMHVAGIVAANGDEENAPAASNHRVDGIAPNAQLLAMKVFSNNPDMPGCRDADIVAAIEDSVKLGADVINMSIGSDNGLDSTSSIAALALMKARKAGVLPVVSAGNSGLNFSKTGGLDDEFGKWDDGTLGSPSSFPDAFSVASVENSKVTQTKATWSVKKASTTSTSSSDAQQNDFPYSLSTGVADGKSHEIVDINLGKKDDVKDLDLKGKYALVKRGDIAFTEKVNNAKEKGAEGVVVYNVKDDSTQFLDMAGVDKIKDIFVTSIRYEDGEAIYQAIKKNNGKVEVTFSNDFVAIANPDSLKPSRFTSWGPTPDLNFKPHISGIGGNVWSTQNDNKYRSMSGTSMAAPNISGLSALLMESYKKRFKGKELKSSELVDRVEQVLMNTAKILTRDDGNKKVPYAPRQIGAGLAQIDKAIKADVVATVKDSRSNESKAYASLYELKQGERKFNITLNNYGSKDVEYSVPNQVVVNETNKAGEKTSTFVNDKETLTADKSSVTVKAGEKVNITFTLTPQYVQNHYIEGWVCLKSKTEGQPDLSVPYLGFVGDWNAEQILVKPGEKYKNADKPAKPVNPAPNPAPGTPSQPADESNGEIDSTTALMADSADGSMQVKVNGSKRFMFSPNNDDWYDLITPYAPLLRSAADIRYEIMDETATKVLRVLGEDHNVSRPTLPSAADSMGHEAVNGRFDGTSYDPKTTEFVRFKDGNYVYRIQARLGKEFPWQNYDMKFALDTHGPDMNVSDRDSNGVVTITLSDSLSEDPGLPVIRRVGDNDVFKYDDAADCTLDKEHHKRVCKINVGNTTPFISVVAKDAGMNGTRVVKVFADKNHKIFISRRKEMDGKMVGTSVVRDNKLSLEGYVSDDVKSMKVLASYKKYDGTTVNQTVKVNLNKAPKFTTDNIKIVRGENTVKVLGFSDDKCKTQIASEEFTLTYNPERPRISVTNTDTGDSDGNLPVASDGSVTVKGKVKDSSQPKQKLELTIRYQVDKVKKDAGSSNAGSSNSSGESAEDADDTETKEDTVTLNPDGTFEVTVKPSAKAYQVTLCASNGQNLKIESVKLQGRSEPSYMEVSNGVFYPSNVTPLGANIWMINPLTAGPSLDSFTLEGTVGPDIKSVEFTPSTRLKDGKYEIKPAVVARIDSQAHSFSIDLPMHTGINDFRAVVKTADGNKLMDFAVAFLFDKEAPKAIFVEPQLYGHTLFTNKDTVKFKGSAQDDASGYRLSINHSVVAEFTSLENGDGPEANKKEFERDVHVENGDHILLELNDKVNSSVYGSVPVVVDKTNPTVDVSMKDGESVEGDYTVTIKAKDANLKSVAAYVDDKPIGAVSNTNLAPHPVESTLLSLIQGYSSYTEIDKPEKDNLELKAVIHGKDLSVGNHVLRIEATDYAGNSAKGDNQRTAISFVKKNPAEPVKPEPVKPGPVKPGPVKPDQPDKPVTPVAPKKKEVPAPAANAPVPQAPNSVISLKKSLKSNLVVGENENNVARSGAENPMKLRLDNNSELSKKLKEDKAIYAYAYIYSSPVLLQGKDGSKYVTVTLGDDGSPRFDAKIPEGYSGKHTIVLLDEKGSQIAWTTVWVIPANATSFAETIAEDNLKHSENNFGSVLGSSSGFGFDSDYENYESSSNSANDYLSSGGSNASVSASGNDADANGSGNKSGSRSKANGAAKSGTSNSASSKETNANSMLSKLSATGVGTVSTLVTVTLLMLIGAFALIASRLRNRSIK</sequence>
<evidence type="ECO:0000256" key="14">
    <source>
        <dbReference type="SAM" id="SignalP"/>
    </source>
</evidence>
<accession>A0A2K1SUQ7</accession>
<keyword evidence="13" id="KW-0472">Membrane</keyword>
<keyword evidence="7 10" id="KW-0378">Hydrolase</keyword>
<dbReference type="GO" id="GO:0006508">
    <property type="term" value="P:proteolysis"/>
    <property type="evidence" value="ECO:0007669"/>
    <property type="project" value="UniProtKB-KW"/>
</dbReference>
<feature type="compositionally biased region" description="Polar residues" evidence="12">
    <location>
        <begin position="1932"/>
        <end position="1942"/>
    </location>
</feature>
<evidence type="ECO:0000256" key="11">
    <source>
        <dbReference type="RuleBase" id="RU003355"/>
    </source>
</evidence>
<dbReference type="InterPro" id="IPR015500">
    <property type="entry name" value="Peptidase_S8_subtilisin-rel"/>
</dbReference>
<feature type="active site" description="Charge relay system" evidence="9 10">
    <location>
        <position position="613"/>
    </location>
</feature>
<evidence type="ECO:0000256" key="13">
    <source>
        <dbReference type="SAM" id="Phobius"/>
    </source>
</evidence>
<evidence type="ECO:0000256" key="6">
    <source>
        <dbReference type="ARBA" id="ARBA00022737"/>
    </source>
</evidence>
<evidence type="ECO:0000256" key="2">
    <source>
        <dbReference type="ARBA" id="ARBA00022512"/>
    </source>
</evidence>
<dbReference type="OrthoDB" id="614750at2"/>
<feature type="active site" description="Charge relay system" evidence="9 10">
    <location>
        <position position="215"/>
    </location>
</feature>
<dbReference type="RefSeq" id="WP_103084732.1">
    <property type="nucleotide sequence ID" value="NZ_MNLH01000003.1"/>
</dbReference>
<feature type="region of interest" description="Disordered" evidence="12">
    <location>
        <begin position="1670"/>
        <end position="1722"/>
    </location>
</feature>
<feature type="compositionally biased region" description="Pro residues" evidence="12">
    <location>
        <begin position="840"/>
        <end position="852"/>
    </location>
</feature>
<dbReference type="InterPro" id="IPR003137">
    <property type="entry name" value="PA_domain"/>
</dbReference>
<reference evidence="18 19" key="1">
    <citation type="submission" date="2016-10" db="EMBL/GenBank/DDBJ databases">
        <authorList>
            <person name="Varghese N."/>
        </authorList>
    </citation>
    <scope>NUCLEOTIDE SEQUENCE [LARGE SCALE GENOMIC DNA]</scope>
    <source>
        <strain evidence="18 19">KA00225</strain>
    </source>
</reference>